<dbReference type="RefSeq" id="WP_254924874.1">
    <property type="nucleotide sequence ID" value="NZ_NQKQ01000014.1"/>
</dbReference>
<dbReference type="NCBIfam" id="NF033510">
    <property type="entry name" value="Ca_tandemer"/>
    <property type="match status" value="2"/>
</dbReference>
<evidence type="ECO:0000313" key="3">
    <source>
        <dbReference type="EMBL" id="PAA10309.1"/>
    </source>
</evidence>
<dbReference type="AlphaFoldDB" id="A0A267AEN9"/>
<dbReference type="Gene3D" id="2.60.40.10">
    <property type="entry name" value="Immunoglobulins"/>
    <property type="match status" value="3"/>
</dbReference>
<feature type="domain" description="Bacterial Ig-like" evidence="2">
    <location>
        <begin position="3"/>
        <end position="86"/>
    </location>
</feature>
<evidence type="ECO:0000256" key="1">
    <source>
        <dbReference type="SAM" id="MobiDB-lite"/>
    </source>
</evidence>
<evidence type="ECO:0000313" key="4">
    <source>
        <dbReference type="Proteomes" id="UP000215861"/>
    </source>
</evidence>
<evidence type="ECO:0000259" key="2">
    <source>
        <dbReference type="Pfam" id="PF19077"/>
    </source>
</evidence>
<feature type="domain" description="Bacterial Ig-like" evidence="2">
    <location>
        <begin position="111"/>
        <end position="196"/>
    </location>
</feature>
<name>A0A267AEN9_PSEFR</name>
<gene>
    <name evidence="3" type="ORF">CJU81_13765</name>
</gene>
<dbReference type="InterPro" id="IPR013783">
    <property type="entry name" value="Ig-like_fold"/>
</dbReference>
<dbReference type="Proteomes" id="UP000215861">
    <property type="component" value="Unassembled WGS sequence"/>
</dbReference>
<feature type="region of interest" description="Disordered" evidence="1">
    <location>
        <begin position="1"/>
        <end position="32"/>
    </location>
</feature>
<dbReference type="Pfam" id="PF19077">
    <property type="entry name" value="Big_13"/>
    <property type="match status" value="2"/>
</dbReference>
<reference evidence="3 4" key="1">
    <citation type="submission" date="2017-08" db="EMBL/GenBank/DDBJ databases">
        <title>Genomic and metabolic characterisation of spoilage-associated Pseudomonas species.</title>
        <authorList>
            <person name="Stanborough T."/>
            <person name="Fegan N."/>
            <person name="Powell S.M."/>
            <person name="Singh T."/>
            <person name="Tamplin M.L."/>
            <person name="Chandry P.S."/>
        </authorList>
    </citation>
    <scope>NUCLEOTIDE SEQUENCE [LARGE SCALE GENOMIC DNA]</scope>
    <source>
        <strain evidence="3 4">F1801</strain>
    </source>
</reference>
<comment type="caution">
    <text evidence="3">The sequence shown here is derived from an EMBL/GenBank/DDBJ whole genome shotgun (WGS) entry which is preliminary data.</text>
</comment>
<dbReference type="EMBL" id="NQKQ01000014">
    <property type="protein sequence ID" value="PAA10309.1"/>
    <property type="molecule type" value="Genomic_DNA"/>
</dbReference>
<feature type="compositionally biased region" description="Polar residues" evidence="1">
    <location>
        <begin position="1"/>
        <end position="27"/>
    </location>
</feature>
<dbReference type="InterPro" id="IPR044016">
    <property type="entry name" value="Big_13"/>
</dbReference>
<accession>A0A267AEN9</accession>
<feature type="non-terminal residue" evidence="3">
    <location>
        <position position="1"/>
    </location>
</feature>
<sequence>PITGNLSDGGVSNDTTPTLHGQATPGATVTVYDGTTPLGTTTADGLGNWSYTTPDLGEGSHSFTATATTATGGSAPTAAFNLTIDTTAPGQPGAGGNGGIDLITDDVGLVTGPIANGGTTDDTTPTLSGGGQEPGATVTIIDNGQPLGTAIVGPDGTWSYTPPPLNEGAHPFTLIVTDPAGNASLPSDPYTIIVDTTPPLASAIVDGMSKDSGTNHNNFITNDGSAGRVIEGSLTSALAVGEKVQVSSDGGVTWLDATVTGTKWSALDLSSHNANWEIQTRVIDLAGNTNVSSQSVILDTTVQSPTSVSWDGFNIAVNFNPASVAVGDKVHLIIDGNAVEHTLTASDIAAGKVELLWESTVHGNSNSIDAAIVDSTGNISSYLPYTKITTTVTAETFNSQSQSPLTTGQMYSMNGFELTAVATTSGTSGSTGFGTTLGVWAEPPTTMALIMTGGSNIKLTMDPNQTFDAISFRVGDFNYGDSLVANFYDAGGNLVYTTTTPGQSNLSFVVTQELPLGLVFSSVSLISGGSAVNAFWIDDIQLGTTNYTQGAPHDPLTDQTITQSGEYYGAETDNTFFIDSVALLDPAGSGIHGGGGIDTLKLTGQNQVLDLTNLGQKVESIEVIDLTGTGNNTLKLSLTDVLEQGGTSLFTNDGHIQMMVKGNAGDAVILDDLLANGTDPGNWANSGQVSVSGVVYEVYRHDTLDAELLVQQGVTTTLV</sequence>
<protein>
    <recommendedName>
        <fullName evidence="2">Bacterial Ig-like domain-containing protein</fullName>
    </recommendedName>
</protein>
<proteinExistence type="predicted"/>
<organism evidence="3 4">
    <name type="scientific">Pseudomonas fragi</name>
    <dbReference type="NCBI Taxonomy" id="296"/>
    <lineage>
        <taxon>Bacteria</taxon>
        <taxon>Pseudomonadati</taxon>
        <taxon>Pseudomonadota</taxon>
        <taxon>Gammaproteobacteria</taxon>
        <taxon>Pseudomonadales</taxon>
        <taxon>Pseudomonadaceae</taxon>
        <taxon>Pseudomonas</taxon>
    </lineage>
</organism>